<organism evidence="3 4">
    <name type="scientific">Phreatobacter aquaticus</name>
    <dbReference type="NCBI Taxonomy" id="2570229"/>
    <lineage>
        <taxon>Bacteria</taxon>
        <taxon>Pseudomonadati</taxon>
        <taxon>Pseudomonadota</taxon>
        <taxon>Alphaproteobacteria</taxon>
        <taxon>Hyphomicrobiales</taxon>
        <taxon>Phreatobacteraceae</taxon>
        <taxon>Phreatobacter</taxon>
    </lineage>
</organism>
<dbReference type="SMART" id="SM00062">
    <property type="entry name" value="PBPb"/>
    <property type="match status" value="1"/>
</dbReference>
<dbReference type="Pfam" id="PF00497">
    <property type="entry name" value="SBP_bac_3"/>
    <property type="match status" value="1"/>
</dbReference>
<gene>
    <name evidence="3" type="ORF">E8L99_08545</name>
</gene>
<dbReference type="EMBL" id="CP039865">
    <property type="protein sequence ID" value="QCK85807.1"/>
    <property type="molecule type" value="Genomic_DNA"/>
</dbReference>
<evidence type="ECO:0000256" key="1">
    <source>
        <dbReference type="ARBA" id="ARBA00022729"/>
    </source>
</evidence>
<evidence type="ECO:0000259" key="2">
    <source>
        <dbReference type="SMART" id="SM00062"/>
    </source>
</evidence>
<evidence type="ECO:0000313" key="4">
    <source>
        <dbReference type="Proteomes" id="UP000298588"/>
    </source>
</evidence>
<accession>A0A4D7QKR7</accession>
<dbReference type="InterPro" id="IPR001638">
    <property type="entry name" value="Solute-binding_3/MltF_N"/>
</dbReference>
<dbReference type="SUPFAM" id="SSF53850">
    <property type="entry name" value="Periplasmic binding protein-like II"/>
    <property type="match status" value="1"/>
</dbReference>
<protein>
    <submittedName>
        <fullName evidence="3">Transporter substrate-binding domain-containing protein</fullName>
    </submittedName>
</protein>
<dbReference type="PANTHER" id="PTHR35936:SF35">
    <property type="entry name" value="L-CYSTINE-BINDING PROTEIN TCYJ"/>
    <property type="match status" value="1"/>
</dbReference>
<dbReference type="AlphaFoldDB" id="A0A4D7QKR7"/>
<dbReference type="Proteomes" id="UP000298588">
    <property type="component" value="Chromosome"/>
</dbReference>
<reference evidence="3 4" key="1">
    <citation type="submission" date="2019-04" db="EMBL/GenBank/DDBJ databases">
        <title>Phreatobacter aquaticus sp. nov.</title>
        <authorList>
            <person name="Choi A."/>
            <person name="Baek K."/>
        </authorList>
    </citation>
    <scope>NUCLEOTIDE SEQUENCE [LARGE SCALE GENOMIC DNA]</scope>
    <source>
        <strain evidence="3 4">NMCR1094</strain>
    </source>
</reference>
<dbReference type="Gene3D" id="3.40.190.10">
    <property type="entry name" value="Periplasmic binding protein-like II"/>
    <property type="match status" value="2"/>
</dbReference>
<dbReference type="PANTHER" id="PTHR35936">
    <property type="entry name" value="MEMBRANE-BOUND LYTIC MUREIN TRANSGLYCOSYLASE F"/>
    <property type="match status" value="1"/>
</dbReference>
<evidence type="ECO:0000313" key="3">
    <source>
        <dbReference type="EMBL" id="QCK85807.1"/>
    </source>
</evidence>
<proteinExistence type="predicted"/>
<dbReference type="KEGG" id="paqt:E8L99_08545"/>
<sequence>MLAAKQPGRRDQDDNLVIMARHLLAAALFLTGIASSFGQAQQPQPAPDATPSVVIPNYWDPRKRLERVDMTRVPQIRFLTEDDYPPFNFAGPDGQPIGFNVDLARAICVELKVPCTIQARRFDTLTESLDRNAGDAIIASLRVTPDLRRRYDVSDRYLETPARFAMQRDTQLTEALPEALAGRSIAVVTGTAHEAYIQAFFTQSAIRRYPTLAEARKALSGRDVDTLFADGIGMAFWLNGSDSADCCRFLGGPFTENRFFGEGMAIVMRRGNEPLRLAINHALQRLWEKGVYTDLYLKAFPVGAY</sequence>
<keyword evidence="4" id="KW-1185">Reference proteome</keyword>
<dbReference type="OrthoDB" id="9796586at2"/>
<feature type="domain" description="Solute-binding protein family 3/N-terminal" evidence="2">
    <location>
        <begin position="75"/>
        <end position="303"/>
    </location>
</feature>
<keyword evidence="1" id="KW-0732">Signal</keyword>
<name>A0A4D7QKR7_9HYPH</name>